<dbReference type="AlphaFoldDB" id="A0A6C0P4P4"/>
<gene>
    <name evidence="3" type="ORF">GZH47_22180</name>
</gene>
<dbReference type="EMBL" id="CP048286">
    <property type="protein sequence ID" value="QHW33226.1"/>
    <property type="molecule type" value="Genomic_DNA"/>
</dbReference>
<evidence type="ECO:0000256" key="2">
    <source>
        <dbReference type="SAM" id="Phobius"/>
    </source>
</evidence>
<keyword evidence="2" id="KW-1133">Transmembrane helix</keyword>
<feature type="coiled-coil region" evidence="1">
    <location>
        <begin position="91"/>
        <end position="146"/>
    </location>
</feature>
<evidence type="ECO:0000256" key="1">
    <source>
        <dbReference type="SAM" id="Coils"/>
    </source>
</evidence>
<feature type="transmembrane region" description="Helical" evidence="2">
    <location>
        <begin position="161"/>
        <end position="178"/>
    </location>
</feature>
<feature type="transmembrane region" description="Helical" evidence="2">
    <location>
        <begin position="194"/>
        <end position="212"/>
    </location>
</feature>
<evidence type="ECO:0000313" key="3">
    <source>
        <dbReference type="EMBL" id="QHW33226.1"/>
    </source>
</evidence>
<dbReference type="Proteomes" id="UP000479114">
    <property type="component" value="Chromosome"/>
</dbReference>
<accession>A0A6C0P4P4</accession>
<keyword evidence="1" id="KW-0175">Coiled coil</keyword>
<dbReference type="RefSeq" id="WP_162643205.1">
    <property type="nucleotide sequence ID" value="NZ_CP048286.1"/>
</dbReference>
<reference evidence="3 4" key="1">
    <citation type="submission" date="2020-02" db="EMBL/GenBank/DDBJ databases">
        <title>Paenibacillus sp. nov., isolated from rhizosphere soil of tomato.</title>
        <authorList>
            <person name="Weon H.-Y."/>
            <person name="Lee S.A."/>
        </authorList>
    </citation>
    <scope>NUCLEOTIDE SEQUENCE [LARGE SCALE GENOMIC DNA]</scope>
    <source>
        <strain evidence="3 4">14171R-81</strain>
    </source>
</reference>
<name>A0A6C0P4P4_9BACL</name>
<keyword evidence="2" id="KW-0812">Transmembrane</keyword>
<keyword evidence="2" id="KW-0472">Membrane</keyword>
<dbReference type="KEGG" id="prz:GZH47_22180"/>
<evidence type="ECO:0000313" key="4">
    <source>
        <dbReference type="Proteomes" id="UP000479114"/>
    </source>
</evidence>
<evidence type="ECO:0008006" key="5">
    <source>
        <dbReference type="Google" id="ProtNLM"/>
    </source>
</evidence>
<protein>
    <recommendedName>
        <fullName evidence="5">J domain-containing protein</fullName>
    </recommendedName>
</protein>
<proteinExistence type="predicted"/>
<keyword evidence="4" id="KW-1185">Reference proteome</keyword>
<sequence length="334" mass="39507">MSNRDHSTVVQSVKDFLGTDEDLSPQELYEMLYRYRLKTHPDLFKETDEKSEAEDRFKTCYKHLDNLSEYMMKERMINPRDIVVYDKDFEIVQSKQELLKSERELERYKNEIQYLQLSCSNLSDKVKTLESEIKSLKSTKVTEKTQELVASYKPTVRNYRALGITFVLSALIAVSTQIEQLSGTVFKYSPLNKSLLNSIVFVIFLLVITLYLKRFIEHKKVDTFAKAVKSQGSINGFYEYLTENAKDKEFSEFEVYQYIELKFTPNNFIKKHFHSKIIKVNEEETYEILKEIFIYSLFVKNLITYAGSENLKQKFKIKNSNSLRFDELNLDFEF</sequence>
<organism evidence="3 4">
    <name type="scientific">Paenibacillus rhizovicinus</name>
    <dbReference type="NCBI Taxonomy" id="2704463"/>
    <lineage>
        <taxon>Bacteria</taxon>
        <taxon>Bacillati</taxon>
        <taxon>Bacillota</taxon>
        <taxon>Bacilli</taxon>
        <taxon>Bacillales</taxon>
        <taxon>Paenibacillaceae</taxon>
        <taxon>Paenibacillus</taxon>
    </lineage>
</organism>